<evidence type="ECO:0000313" key="3">
    <source>
        <dbReference type="Proteomes" id="UP001497382"/>
    </source>
</evidence>
<accession>A0AAV2B491</accession>
<dbReference type="Proteomes" id="UP001497382">
    <property type="component" value="Unassembled WGS sequence"/>
</dbReference>
<sequence length="82" mass="9621">MCFYADVTHGNLIYECGIRYVVADGYQPFWIALSFLIVASVVVLFFLARGFYKHILKKDPVTDMEMNDMRNIVHLIREKRSM</sequence>
<keyword evidence="1" id="KW-0472">Membrane</keyword>
<evidence type="ECO:0000256" key="1">
    <source>
        <dbReference type="SAM" id="Phobius"/>
    </source>
</evidence>
<keyword evidence="1" id="KW-1133">Transmembrane helix</keyword>
<feature type="transmembrane region" description="Helical" evidence="1">
    <location>
        <begin position="29"/>
        <end position="48"/>
    </location>
</feature>
<comment type="caution">
    <text evidence="2">The sequence shown here is derived from an EMBL/GenBank/DDBJ whole genome shotgun (WGS) entry which is preliminary data.</text>
</comment>
<dbReference type="EMBL" id="CAXIEN010000272">
    <property type="protein sequence ID" value="CAL1290937.1"/>
    <property type="molecule type" value="Genomic_DNA"/>
</dbReference>
<evidence type="ECO:0000313" key="2">
    <source>
        <dbReference type="EMBL" id="CAL1290937.1"/>
    </source>
</evidence>
<keyword evidence="3" id="KW-1185">Reference proteome</keyword>
<keyword evidence="1" id="KW-0812">Transmembrane</keyword>
<dbReference type="AlphaFoldDB" id="A0AAV2B491"/>
<protein>
    <submittedName>
        <fullName evidence="2">Uncharacterized protein</fullName>
    </submittedName>
</protein>
<reference evidence="2 3" key="1">
    <citation type="submission" date="2024-04" db="EMBL/GenBank/DDBJ databases">
        <authorList>
            <person name="Rising A."/>
            <person name="Reimegard J."/>
            <person name="Sonavane S."/>
            <person name="Akerstrom W."/>
            <person name="Nylinder S."/>
            <person name="Hedman E."/>
            <person name="Kallberg Y."/>
        </authorList>
    </citation>
    <scope>NUCLEOTIDE SEQUENCE [LARGE SCALE GENOMIC DNA]</scope>
</reference>
<gene>
    <name evidence="2" type="ORF">LARSCL_LOCUS16786</name>
</gene>
<organism evidence="2 3">
    <name type="scientific">Larinioides sclopetarius</name>
    <dbReference type="NCBI Taxonomy" id="280406"/>
    <lineage>
        <taxon>Eukaryota</taxon>
        <taxon>Metazoa</taxon>
        <taxon>Ecdysozoa</taxon>
        <taxon>Arthropoda</taxon>
        <taxon>Chelicerata</taxon>
        <taxon>Arachnida</taxon>
        <taxon>Araneae</taxon>
        <taxon>Araneomorphae</taxon>
        <taxon>Entelegynae</taxon>
        <taxon>Araneoidea</taxon>
        <taxon>Araneidae</taxon>
        <taxon>Larinioides</taxon>
    </lineage>
</organism>
<name>A0AAV2B491_9ARAC</name>
<proteinExistence type="predicted"/>